<comment type="function">
    <text evidence="8">Sodium-phosphate symporter.</text>
</comment>
<feature type="transmembrane region" description="Helical" evidence="8">
    <location>
        <begin position="143"/>
        <end position="167"/>
    </location>
</feature>
<feature type="transmembrane region" description="Helical" evidence="8">
    <location>
        <begin position="214"/>
        <end position="238"/>
    </location>
</feature>
<organism evidence="9 10">
    <name type="scientific">Pieris brassicae</name>
    <name type="common">White butterfly</name>
    <name type="synonym">Large white butterfly</name>
    <dbReference type="NCBI Taxonomy" id="7116"/>
    <lineage>
        <taxon>Eukaryota</taxon>
        <taxon>Metazoa</taxon>
        <taxon>Ecdysozoa</taxon>
        <taxon>Arthropoda</taxon>
        <taxon>Hexapoda</taxon>
        <taxon>Insecta</taxon>
        <taxon>Pterygota</taxon>
        <taxon>Neoptera</taxon>
        <taxon>Endopterygota</taxon>
        <taxon>Lepidoptera</taxon>
        <taxon>Glossata</taxon>
        <taxon>Ditrysia</taxon>
        <taxon>Papilionoidea</taxon>
        <taxon>Pieridae</taxon>
        <taxon>Pierinae</taxon>
        <taxon>Pieris</taxon>
    </lineage>
</organism>
<sequence>MEPYADDLLWLVVCGFIVAFILAFGIGANDVANSFGTSVGSKVLTLTQACILATIFEIAGAVLIGYKVSDTMRKGILDVSLYADGGERLLAAGCLAALIAGAAWLIVATALRLPVSGTHSVVGATVGFTLTAKGPIGVRWSTLGAIVLSWFISPVLSGAVSAVLFWLVRRFILRASQPLTTGLKALPFFYGATVAVNVLSVVHDGPKLLAMDKIPMWLALAGSIALGTVIAVCVRLFLVPYFRRQLIPKPVNFVLGVSNETTPANTPTNCGKGVPQRPTSLLSEDGKVLEAIAESAEMVTLSDADKCSLGVREMNVRNALLATMDDCSILSRSLSPPDKSRLQLIDADPQINTLKYIDETLSCCKSLDSTQLVGMGESYDSKNGFMDSCDTIARAEFGRMSAVRAMTGAVEFDTPRIERGVILQVPEGGSAWSIECEGRGLPAITPNSSAAPLLRATTPPPVVPPPAPPDTLRLFSFLQVLTATFGAFAHGGNDVSNAIGPLVALWLLYSEGGAHARAETPLAILVFGGIGIALGLWLWGRRVIQTVGEDLTSITPDTGFTIELGAALTVLVASKAGLPVSTTHCKVGSVVCVGYFSEKSVDWSLFRNIIFAWVVTVPVVAAIAALSMLALEAFGINKFSLIKL</sequence>
<dbReference type="GO" id="GO:0035435">
    <property type="term" value="P:phosphate ion transmembrane transport"/>
    <property type="evidence" value="ECO:0007669"/>
    <property type="project" value="TreeGrafter"/>
</dbReference>
<name>A0A9P0X8D8_PIEBR</name>
<evidence type="ECO:0000256" key="1">
    <source>
        <dbReference type="ARBA" id="ARBA00004141"/>
    </source>
</evidence>
<dbReference type="InterPro" id="IPR001204">
    <property type="entry name" value="Phos_transporter"/>
</dbReference>
<evidence type="ECO:0000256" key="4">
    <source>
        <dbReference type="ARBA" id="ARBA00022592"/>
    </source>
</evidence>
<evidence type="ECO:0000256" key="5">
    <source>
        <dbReference type="ARBA" id="ARBA00022692"/>
    </source>
</evidence>
<keyword evidence="6 8" id="KW-1133">Transmembrane helix</keyword>
<keyword evidence="3 8" id="KW-0813">Transport</keyword>
<feature type="transmembrane region" description="Helical" evidence="8">
    <location>
        <begin position="7"/>
        <end position="26"/>
    </location>
</feature>
<proteinExistence type="inferred from homology"/>
<feature type="transmembrane region" description="Helical" evidence="8">
    <location>
        <begin position="610"/>
        <end position="634"/>
    </location>
</feature>
<keyword evidence="5 8" id="KW-0812">Transmembrane</keyword>
<keyword evidence="4 8" id="KW-0592">Phosphate transport</keyword>
<dbReference type="Proteomes" id="UP001152562">
    <property type="component" value="Unassembled WGS sequence"/>
</dbReference>
<protein>
    <recommendedName>
        <fullName evidence="8">Phosphate transporter</fullName>
    </recommendedName>
</protein>
<evidence type="ECO:0000256" key="3">
    <source>
        <dbReference type="ARBA" id="ARBA00022448"/>
    </source>
</evidence>
<comment type="similarity">
    <text evidence="2 8">Belongs to the inorganic phosphate transporter (PiT) (TC 2.A.20) family.</text>
</comment>
<evidence type="ECO:0000256" key="7">
    <source>
        <dbReference type="ARBA" id="ARBA00023136"/>
    </source>
</evidence>
<dbReference type="Pfam" id="PF01384">
    <property type="entry name" value="PHO4"/>
    <property type="match status" value="1"/>
</dbReference>
<accession>A0A9P0X8D8</accession>
<evidence type="ECO:0000313" key="9">
    <source>
        <dbReference type="EMBL" id="CAH4015182.1"/>
    </source>
</evidence>
<feature type="transmembrane region" description="Helical" evidence="8">
    <location>
        <begin position="179"/>
        <end position="202"/>
    </location>
</feature>
<gene>
    <name evidence="9" type="ORF">PIBRA_LOCUS3400</name>
</gene>
<feature type="transmembrane region" description="Helical" evidence="8">
    <location>
        <begin position="89"/>
        <end position="111"/>
    </location>
</feature>
<evidence type="ECO:0000256" key="2">
    <source>
        <dbReference type="ARBA" id="ARBA00009916"/>
    </source>
</evidence>
<comment type="subcellular location">
    <subcellularLocation>
        <location evidence="1 8">Membrane</location>
        <topology evidence="1 8">Multi-pass membrane protein</topology>
    </subcellularLocation>
</comment>
<dbReference type="GO" id="GO:0016020">
    <property type="term" value="C:membrane"/>
    <property type="evidence" value="ECO:0007669"/>
    <property type="project" value="UniProtKB-SubCell"/>
</dbReference>
<evidence type="ECO:0000256" key="6">
    <source>
        <dbReference type="ARBA" id="ARBA00022989"/>
    </source>
</evidence>
<dbReference type="PANTHER" id="PTHR11101">
    <property type="entry name" value="PHOSPHATE TRANSPORTER"/>
    <property type="match status" value="1"/>
</dbReference>
<comment type="caution">
    <text evidence="9">The sequence shown here is derived from an EMBL/GenBank/DDBJ whole genome shotgun (WGS) entry which is preliminary data.</text>
</comment>
<dbReference type="GO" id="GO:0005315">
    <property type="term" value="F:phosphate transmembrane transporter activity"/>
    <property type="evidence" value="ECO:0007669"/>
    <property type="project" value="InterPro"/>
</dbReference>
<keyword evidence="7 8" id="KW-0472">Membrane</keyword>
<evidence type="ECO:0000313" key="10">
    <source>
        <dbReference type="Proteomes" id="UP001152562"/>
    </source>
</evidence>
<feature type="transmembrane region" description="Helical" evidence="8">
    <location>
        <begin position="522"/>
        <end position="540"/>
    </location>
</feature>
<keyword evidence="10" id="KW-1185">Reference proteome</keyword>
<feature type="transmembrane region" description="Helical" evidence="8">
    <location>
        <begin position="46"/>
        <end position="68"/>
    </location>
</feature>
<dbReference type="EMBL" id="CALOZG010000004">
    <property type="protein sequence ID" value="CAH4015182.1"/>
    <property type="molecule type" value="Genomic_DNA"/>
</dbReference>
<reference evidence="9" key="1">
    <citation type="submission" date="2022-05" db="EMBL/GenBank/DDBJ databases">
        <authorList>
            <person name="Okamura Y."/>
        </authorList>
    </citation>
    <scope>NUCLEOTIDE SEQUENCE</scope>
</reference>
<dbReference type="AlphaFoldDB" id="A0A9P0X8D8"/>
<dbReference type="PANTHER" id="PTHR11101:SF80">
    <property type="entry name" value="PHOSPHATE TRANSPORTER"/>
    <property type="match status" value="1"/>
</dbReference>
<evidence type="ECO:0000256" key="8">
    <source>
        <dbReference type="RuleBase" id="RU363058"/>
    </source>
</evidence>